<dbReference type="GO" id="GO:0003723">
    <property type="term" value="F:RNA binding"/>
    <property type="evidence" value="ECO:0007669"/>
    <property type="project" value="TreeGrafter"/>
</dbReference>
<feature type="compositionally biased region" description="Basic residues" evidence="1">
    <location>
        <begin position="303"/>
        <end position="312"/>
    </location>
</feature>
<dbReference type="GO" id="GO:0030490">
    <property type="term" value="P:maturation of SSU-rRNA"/>
    <property type="evidence" value="ECO:0007669"/>
    <property type="project" value="InterPro"/>
</dbReference>
<dbReference type="eggNOG" id="ENOG502SGWT">
    <property type="taxonomic scope" value="Eukaryota"/>
</dbReference>
<proteinExistence type="predicted"/>
<keyword evidence="3" id="KW-1185">Reference proteome</keyword>
<dbReference type="EMBL" id="KI545852">
    <property type="protein sequence ID" value="EST09493.1"/>
    <property type="molecule type" value="Genomic_DNA"/>
</dbReference>
<dbReference type="Proteomes" id="UP000019377">
    <property type="component" value="Unassembled WGS sequence"/>
</dbReference>
<organism evidence="2 3">
    <name type="scientific">Kalmanozyma brasiliensis (strain GHG001)</name>
    <name type="common">Yeast</name>
    <name type="synonym">Pseudozyma brasiliensis</name>
    <dbReference type="NCBI Taxonomy" id="1365824"/>
    <lineage>
        <taxon>Eukaryota</taxon>
        <taxon>Fungi</taxon>
        <taxon>Dikarya</taxon>
        <taxon>Basidiomycota</taxon>
        <taxon>Ustilaginomycotina</taxon>
        <taxon>Ustilaginomycetes</taxon>
        <taxon>Ustilaginales</taxon>
        <taxon>Ustilaginaceae</taxon>
        <taxon>Kalmanozyma</taxon>
    </lineage>
</organism>
<accession>V5EZV6</accession>
<evidence type="ECO:0000256" key="1">
    <source>
        <dbReference type="SAM" id="MobiDB-lite"/>
    </source>
</evidence>
<gene>
    <name evidence="2" type="ORF">PSEUBRA_SCAF10g05453</name>
</gene>
<protein>
    <submittedName>
        <fullName evidence="2">Uncharacterized protein</fullName>
    </submittedName>
</protein>
<feature type="region of interest" description="Disordered" evidence="1">
    <location>
        <begin position="290"/>
        <end position="338"/>
    </location>
</feature>
<dbReference type="GO" id="GO:0005730">
    <property type="term" value="C:nucleolus"/>
    <property type="evidence" value="ECO:0007669"/>
    <property type="project" value="TreeGrafter"/>
</dbReference>
<evidence type="ECO:0000313" key="3">
    <source>
        <dbReference type="Proteomes" id="UP000019377"/>
    </source>
</evidence>
<dbReference type="PANTHER" id="PTHR15633:SF2">
    <property type="entry name" value="NUCLEOLAR PROTEIN 11"/>
    <property type="match status" value="1"/>
</dbReference>
<dbReference type="InterPro" id="IPR042859">
    <property type="entry name" value="NOL11"/>
</dbReference>
<dbReference type="GeneID" id="27416619"/>
<dbReference type="AlphaFoldDB" id="V5EZV6"/>
<reference evidence="3" key="1">
    <citation type="journal article" date="2013" name="Genome Announc.">
        <title>Draft genome sequence of Pseudozyma brasiliensis sp. nov. strain GHG001, a high producer of endo-1,4-xylanase isolated from an insect pest of sugarcane.</title>
        <authorList>
            <person name="Oliveira J.V.D.C."/>
            <person name="dos Santos R.A.C."/>
            <person name="Borges T.A."/>
            <person name="Riano-Pachon D.M."/>
            <person name="Goldman G.H."/>
        </authorList>
    </citation>
    <scope>NUCLEOTIDE SEQUENCE [LARGE SCALE GENOMIC DNA]</scope>
    <source>
        <strain evidence="3">GHG001</strain>
    </source>
</reference>
<evidence type="ECO:0000313" key="2">
    <source>
        <dbReference type="EMBL" id="EST09493.1"/>
    </source>
</evidence>
<dbReference type="STRING" id="1365824.V5EZV6"/>
<name>V5EZV6_KALBG</name>
<dbReference type="HOGENOM" id="CLU_304051_0_0_1"/>
<sequence>MLDPTLIASAAPDYDRDKMASVSAQPELAQPSTLLTHPTPAAADLARHATLPATGFSTTKTSSVSVGAAYKLSSDTRMLRRLKGTLPILIAGHALNLVNPQTQTPLQSFTLSSAEIASSAPLTLLRSLGAGRTLRTTYVGIESHARAKSGRGLVTATHHLYAYVEELSAKGKEFAEVQVKKESLSVSRPIRLIHALGDGRLVLTHSDDTLTIVASSPITYDDQASTQAAATSLHIVDTVEATHPQSQQRCHLFVNLLDAASAKSLISGSSRVEEAAVLGLRIAVTSDAKLPRVPSNVEEDASKKKKRSKRSRKDGNAIDDEDPQSSDSSLPTSPTPTGPLSLELTAFVKSFDGASDSAIATIKLGRVQLPDLANARHTTDVQLHPDGRLVVLGFDGSLTSMILATSATSEPRFSNISTGVLDALALASGSRPSFTSTASPSSCLLLSRDHALIVGVTKPSSVTADKERVVSLIVDLELNAVLKQIDWMVPFVPASLEASSHGSLQRMTTISATRIAGSTSVITMGPPTVSSRTSSSSDKAEVLAQLHQRRVCVLSVPFVVPEVSVLRDALGKGELTARWLRSASDELDEAVKGTSASDASRIALLDQIRTVAQGNGKGSARTGEINSILSGWIDATTADGRMLETLSAHEADTSFFGSLLGLLLPSPSQRSSKGSPATPPAFFPRSALLTLLKHPRVHPSIFATLKPSTDTAASARSASVQANGAHLTEFWSRLGAWNDAQLLRVALKRMSDIGEDTLASLLLSAVRGLLQSRGNAKAAQQYMLLLTHIVQLRVSRPALRSALKMQLRDDVDQVMALLQLCNAWLSQTIQRPLSEADEDAAAKGDFASLASLKGKNKAPNADAVMALANDVLDTFFPLLLATPRSHATVQSLSSTISRYLQLLSTLRVLNAPLSAFAKLQQENDLLALTEAKQKKSRGTTLSASGAVASAGNTKVSVSSKADAAARAEMGGGLGLKLGTQGETKTRRLQLLEQSMLVGAYSFERLEI</sequence>
<dbReference type="PANTHER" id="PTHR15633">
    <property type="entry name" value="NUCLEOLAR PROTEIN 11"/>
    <property type="match status" value="1"/>
</dbReference>
<dbReference type="OMA" id="CNAWLSQ"/>
<dbReference type="OrthoDB" id="4349954at2759"/>